<dbReference type="InterPro" id="IPR036390">
    <property type="entry name" value="WH_DNA-bd_sf"/>
</dbReference>
<dbReference type="Proteomes" id="UP000309984">
    <property type="component" value="Unassembled WGS sequence"/>
</dbReference>
<dbReference type="Pfam" id="PF00392">
    <property type="entry name" value="GntR"/>
    <property type="match status" value="1"/>
</dbReference>
<evidence type="ECO:0000256" key="4">
    <source>
        <dbReference type="SAM" id="MobiDB-lite"/>
    </source>
</evidence>
<reference evidence="6 7" key="1">
    <citation type="submission" date="2018-01" db="EMBL/GenBank/DDBJ databases">
        <title>Comparative genomics of Mycobacterium mucogenicum and Mycobacterium neoaurum clade members emphasizing tRNA and non-coding RNA.</title>
        <authorList>
            <person name="Behra P.R.K."/>
            <person name="Pettersson B.M.F."/>
            <person name="Das S."/>
            <person name="Dasgupta S."/>
            <person name="Kirsebom L.A."/>
        </authorList>
    </citation>
    <scope>NUCLEOTIDE SEQUENCE [LARGE SCALE GENOMIC DNA]</scope>
    <source>
        <strain evidence="6 7">DSM 45104</strain>
    </source>
</reference>
<feature type="compositionally biased region" description="Basic and acidic residues" evidence="4">
    <location>
        <begin position="15"/>
        <end position="25"/>
    </location>
</feature>
<dbReference type="CDD" id="cd07377">
    <property type="entry name" value="WHTH_GntR"/>
    <property type="match status" value="1"/>
</dbReference>
<evidence type="ECO:0000259" key="5">
    <source>
        <dbReference type="PROSITE" id="PS50949"/>
    </source>
</evidence>
<dbReference type="InterPro" id="IPR011711">
    <property type="entry name" value="GntR_C"/>
</dbReference>
<dbReference type="InterPro" id="IPR036388">
    <property type="entry name" value="WH-like_DNA-bd_sf"/>
</dbReference>
<keyword evidence="7" id="KW-1185">Reference proteome</keyword>
<protein>
    <recommendedName>
        <fullName evidence="5">HTH gntR-type domain-containing protein</fullName>
    </recommendedName>
</protein>
<dbReference type="Pfam" id="PF07729">
    <property type="entry name" value="FCD"/>
    <property type="match status" value="1"/>
</dbReference>
<dbReference type="PANTHER" id="PTHR43537:SF24">
    <property type="entry name" value="GLUCONATE OPERON TRANSCRIPTIONAL REPRESSOR"/>
    <property type="match status" value="1"/>
</dbReference>
<comment type="caution">
    <text evidence="6">The sequence shown here is derived from an EMBL/GenBank/DDBJ whole genome shotgun (WGS) entry which is preliminary data.</text>
</comment>
<dbReference type="GO" id="GO:0003677">
    <property type="term" value="F:DNA binding"/>
    <property type="evidence" value="ECO:0007669"/>
    <property type="project" value="UniProtKB-KW"/>
</dbReference>
<evidence type="ECO:0000256" key="3">
    <source>
        <dbReference type="ARBA" id="ARBA00023163"/>
    </source>
</evidence>
<accession>A0AA94R925</accession>
<dbReference type="SUPFAM" id="SSF48008">
    <property type="entry name" value="GntR ligand-binding domain-like"/>
    <property type="match status" value="1"/>
</dbReference>
<keyword evidence="2" id="KW-0238">DNA-binding</keyword>
<proteinExistence type="predicted"/>
<dbReference type="Gene3D" id="1.10.10.10">
    <property type="entry name" value="Winged helix-like DNA-binding domain superfamily/Winged helix DNA-binding domain"/>
    <property type="match status" value="1"/>
</dbReference>
<evidence type="ECO:0000313" key="6">
    <source>
        <dbReference type="EMBL" id="TLH61063.1"/>
    </source>
</evidence>
<dbReference type="SUPFAM" id="SSF46785">
    <property type="entry name" value="Winged helix' DNA-binding domain"/>
    <property type="match status" value="1"/>
</dbReference>
<dbReference type="SMART" id="SM00345">
    <property type="entry name" value="HTH_GNTR"/>
    <property type="match status" value="1"/>
</dbReference>
<dbReference type="AlphaFoldDB" id="A0AA94R925"/>
<dbReference type="PRINTS" id="PR00035">
    <property type="entry name" value="HTHGNTR"/>
</dbReference>
<organism evidence="6 7">
    <name type="scientific">Mycolicibacterium phocaicum</name>
    <dbReference type="NCBI Taxonomy" id="319706"/>
    <lineage>
        <taxon>Bacteria</taxon>
        <taxon>Bacillati</taxon>
        <taxon>Actinomycetota</taxon>
        <taxon>Actinomycetes</taxon>
        <taxon>Mycobacteriales</taxon>
        <taxon>Mycobacteriaceae</taxon>
        <taxon>Mycolicibacterium</taxon>
    </lineage>
</organism>
<dbReference type="EMBL" id="POTM01000060">
    <property type="protein sequence ID" value="TLH61063.1"/>
    <property type="molecule type" value="Genomic_DNA"/>
</dbReference>
<sequence>MPLPLTRSVPPHRQPLLERRTRSRIESGTLPLTVGGHPLELHAPGLDHHRGRPGQDRRHGQHASPLSDYCTVATRTQLQPLPGHCSTHCNLHRGTATFARTRQLTSIKRRSAADEVHDQLLKQLVAGAQPPGSRLPSERKLAEVLGVSRPVVREAIQRLVASGHLDVRQGDGAVVNDITRTGGLDLLPYLLVEAPDGAMVNPSVVRSVLEVREYLGPWIAERAAARSGRGLAEPLARALADIERAQSGPTQQLAALDFWNCLVTGANSIAMTLIFNGMRRVYEPMLAVVADAVAAAEPAAGYRKLAEAVTSGSALKARRAASTVLGGATTVLTEFLDQMEAQ</sequence>
<keyword evidence="3" id="KW-0804">Transcription</keyword>
<evidence type="ECO:0000313" key="7">
    <source>
        <dbReference type="Proteomes" id="UP000309984"/>
    </source>
</evidence>
<gene>
    <name evidence="6" type="ORF">C1S79_26065</name>
</gene>
<dbReference type="Gene3D" id="1.20.120.530">
    <property type="entry name" value="GntR ligand-binding domain-like"/>
    <property type="match status" value="1"/>
</dbReference>
<evidence type="ECO:0000256" key="1">
    <source>
        <dbReference type="ARBA" id="ARBA00023015"/>
    </source>
</evidence>
<dbReference type="PROSITE" id="PS50949">
    <property type="entry name" value="HTH_GNTR"/>
    <property type="match status" value="1"/>
</dbReference>
<feature type="compositionally biased region" description="Basic and acidic residues" evidence="4">
    <location>
        <begin position="45"/>
        <end position="58"/>
    </location>
</feature>
<feature type="region of interest" description="Disordered" evidence="4">
    <location>
        <begin position="1"/>
        <end position="64"/>
    </location>
</feature>
<dbReference type="InterPro" id="IPR008920">
    <property type="entry name" value="TF_FadR/GntR_C"/>
</dbReference>
<evidence type="ECO:0000256" key="2">
    <source>
        <dbReference type="ARBA" id="ARBA00023125"/>
    </source>
</evidence>
<keyword evidence="1" id="KW-0805">Transcription regulation</keyword>
<name>A0AA94R925_9MYCO</name>
<dbReference type="InterPro" id="IPR000524">
    <property type="entry name" value="Tscrpt_reg_HTH_GntR"/>
</dbReference>
<dbReference type="PANTHER" id="PTHR43537">
    <property type="entry name" value="TRANSCRIPTIONAL REGULATOR, GNTR FAMILY"/>
    <property type="match status" value="1"/>
</dbReference>
<dbReference type="GO" id="GO:0003700">
    <property type="term" value="F:DNA-binding transcription factor activity"/>
    <property type="evidence" value="ECO:0007669"/>
    <property type="project" value="InterPro"/>
</dbReference>
<feature type="domain" description="HTH gntR-type" evidence="5">
    <location>
        <begin position="110"/>
        <end position="178"/>
    </location>
</feature>